<keyword evidence="2" id="KW-1185">Reference proteome</keyword>
<evidence type="ECO:0000313" key="2">
    <source>
        <dbReference type="Proteomes" id="UP000014728"/>
    </source>
</evidence>
<sequence length="111" mass="12709">MHSMFFGYIFTYLYKYVQKLKAKIMSTLLKDLKGLKNNEIMTYYTKVGLSKQKGASVCKKENVFLVVNREAILRCGGAQYAVVFGSKNKDYKICNTTDEAVNELKKLKVKS</sequence>
<accession>R9ZZN0</accession>
<dbReference type="RefSeq" id="YP_008241222.1">
    <property type="nucleotide sequence ID" value="NC_021794.1"/>
</dbReference>
<dbReference type="GeneID" id="16797183"/>
<name>R9ZZN0_9CAUD</name>
<reference evidence="1 2" key="1">
    <citation type="journal article" date="2013" name="Proc. Natl. Acad. Sci. U.S.A.">
        <title>Twelve previously unknown phage genera are ubiquitous in global oceans.</title>
        <authorList>
            <person name="Holmfeldt K."/>
            <person name="Solonenko N."/>
            <person name="Shah M."/>
            <person name="Corrier K."/>
            <person name="Riemann L."/>
            <person name="Verberkmoes N.C."/>
            <person name="Sullivan M.B."/>
        </authorList>
    </citation>
    <scope>NUCLEOTIDE SEQUENCE [LARGE SCALE GENOMIC DNA]</scope>
    <source>
        <strain evidence="1">Phi18:3</strain>
    </source>
</reference>
<reference evidence="2" key="2">
    <citation type="submission" date="2013-03" db="EMBL/GenBank/DDBJ databases">
        <title>The Cellulophaga phages: a novel, diverse, and globally ubiquitous model system.</title>
        <authorList>
            <person name="Holmfeldt K."/>
            <person name="Solonenko N."/>
            <person name="Shah M."/>
            <person name="Corrier K."/>
            <person name="Riemann L."/>
            <person name="VerBerkmoes N.C."/>
            <person name="Sullivan M.B."/>
        </authorList>
    </citation>
    <scope>NUCLEOTIDE SEQUENCE [LARGE SCALE GENOMIC DNA]</scope>
</reference>
<dbReference type="KEGG" id="vg:16797183"/>
<gene>
    <name evidence="1" type="ORF">Phi18:3_gp029</name>
</gene>
<protein>
    <submittedName>
        <fullName evidence="1">Uncharacterized protein</fullName>
    </submittedName>
</protein>
<organism evidence="1 2">
    <name type="scientific">Cellulophaga phage phi18:3</name>
    <dbReference type="NCBI Taxonomy" id="1327983"/>
    <lineage>
        <taxon>Viruses</taxon>
        <taxon>Duplodnaviria</taxon>
        <taxon>Heunggongvirae</taxon>
        <taxon>Uroviricota</taxon>
        <taxon>Caudoviricetes</taxon>
        <taxon>Pachyviridae</taxon>
        <taxon>Baltivirus</taxon>
        <taxon>Baltivirus phi18tres</taxon>
    </lineage>
</organism>
<dbReference type="EMBL" id="KC821620">
    <property type="protein sequence ID" value="AGO48541.1"/>
    <property type="molecule type" value="Genomic_DNA"/>
</dbReference>
<proteinExistence type="predicted"/>
<evidence type="ECO:0000313" key="1">
    <source>
        <dbReference type="EMBL" id="AGO48541.1"/>
    </source>
</evidence>
<dbReference type="Proteomes" id="UP000014728">
    <property type="component" value="Segment"/>
</dbReference>